<dbReference type="Proteomes" id="UP000824002">
    <property type="component" value="Unassembled WGS sequence"/>
</dbReference>
<dbReference type="CDD" id="cd10944">
    <property type="entry name" value="CE4_SmPgdA_like"/>
    <property type="match status" value="1"/>
</dbReference>
<evidence type="ECO:0000259" key="2">
    <source>
        <dbReference type="PROSITE" id="PS51677"/>
    </source>
</evidence>
<dbReference type="Pfam" id="PF01522">
    <property type="entry name" value="Polysacc_deac_1"/>
    <property type="match status" value="1"/>
</dbReference>
<dbReference type="PANTHER" id="PTHR10587:SF125">
    <property type="entry name" value="POLYSACCHARIDE DEACETYLASE YHEN-RELATED"/>
    <property type="match status" value="1"/>
</dbReference>
<evidence type="ECO:0000256" key="1">
    <source>
        <dbReference type="SAM" id="MobiDB-lite"/>
    </source>
</evidence>
<dbReference type="GO" id="GO:0016810">
    <property type="term" value="F:hydrolase activity, acting on carbon-nitrogen (but not peptide) bonds"/>
    <property type="evidence" value="ECO:0007669"/>
    <property type="project" value="InterPro"/>
</dbReference>
<evidence type="ECO:0000313" key="4">
    <source>
        <dbReference type="Proteomes" id="UP000824002"/>
    </source>
</evidence>
<dbReference type="InterPro" id="IPR011330">
    <property type="entry name" value="Glyco_hydro/deAcase_b/a-brl"/>
</dbReference>
<sequence>MFIRSIRLKNLMLVAGAALLGLALGIGVLFLGAKAAQSGGEPAPPESALPPESSGSQQTMGTDVPEDGEKVVYLTFDDGPSVVTGEILDVLKEKGVPATFFVIGATTERGKGLYQRILDEGHALGIHSYSHRYQEIYESADAYLKDFDRLADHLESIVGVKPNIFRFPGGSKNNFAMPEVLDEIKKEMEKRGCVWFDWNALAKDDKAKATPAQEMFDNVVSSAGDQEKILILLHDDALRTTAAECVSMLIDHYQGLGYRFEALTAETEPIHLK</sequence>
<reference evidence="3" key="2">
    <citation type="journal article" date="2021" name="PeerJ">
        <title>Extensive microbial diversity within the chicken gut microbiome revealed by metagenomics and culture.</title>
        <authorList>
            <person name="Gilroy R."/>
            <person name="Ravi A."/>
            <person name="Getino M."/>
            <person name="Pursley I."/>
            <person name="Horton D.L."/>
            <person name="Alikhan N.F."/>
            <person name="Baker D."/>
            <person name="Gharbi K."/>
            <person name="Hall N."/>
            <person name="Watson M."/>
            <person name="Adriaenssens E.M."/>
            <person name="Foster-Nyarko E."/>
            <person name="Jarju S."/>
            <person name="Secka A."/>
            <person name="Antonio M."/>
            <person name="Oren A."/>
            <person name="Chaudhuri R.R."/>
            <person name="La Ragione R."/>
            <person name="Hildebrand F."/>
            <person name="Pallen M.J."/>
        </authorList>
    </citation>
    <scope>NUCLEOTIDE SEQUENCE</scope>
    <source>
        <strain evidence="3">CHK199-13235</strain>
    </source>
</reference>
<comment type="caution">
    <text evidence="3">The sequence shown here is derived from an EMBL/GenBank/DDBJ whole genome shotgun (WGS) entry which is preliminary data.</text>
</comment>
<accession>A0A9D1K092</accession>
<proteinExistence type="predicted"/>
<dbReference type="InterPro" id="IPR050248">
    <property type="entry name" value="Polysacc_deacetylase_ArnD"/>
</dbReference>
<organism evidence="3 4">
    <name type="scientific">Candidatus Merdivicinus excrementipullorum</name>
    <dbReference type="NCBI Taxonomy" id="2840867"/>
    <lineage>
        <taxon>Bacteria</taxon>
        <taxon>Bacillati</taxon>
        <taxon>Bacillota</taxon>
        <taxon>Clostridia</taxon>
        <taxon>Eubacteriales</taxon>
        <taxon>Oscillospiraceae</taxon>
        <taxon>Oscillospiraceae incertae sedis</taxon>
        <taxon>Candidatus Merdivicinus</taxon>
    </lineage>
</organism>
<reference evidence="3" key="1">
    <citation type="submission" date="2020-10" db="EMBL/GenBank/DDBJ databases">
        <authorList>
            <person name="Gilroy R."/>
        </authorList>
    </citation>
    <scope>NUCLEOTIDE SEQUENCE</scope>
    <source>
        <strain evidence="3">CHK199-13235</strain>
    </source>
</reference>
<dbReference type="GO" id="GO:0005975">
    <property type="term" value="P:carbohydrate metabolic process"/>
    <property type="evidence" value="ECO:0007669"/>
    <property type="project" value="InterPro"/>
</dbReference>
<dbReference type="InterPro" id="IPR002509">
    <property type="entry name" value="NODB_dom"/>
</dbReference>
<feature type="domain" description="NodB homology" evidence="2">
    <location>
        <begin position="70"/>
        <end position="261"/>
    </location>
</feature>
<dbReference type="PROSITE" id="PS51677">
    <property type="entry name" value="NODB"/>
    <property type="match status" value="1"/>
</dbReference>
<evidence type="ECO:0000313" key="3">
    <source>
        <dbReference type="EMBL" id="HIS77075.1"/>
    </source>
</evidence>
<feature type="region of interest" description="Disordered" evidence="1">
    <location>
        <begin position="40"/>
        <end position="64"/>
    </location>
</feature>
<gene>
    <name evidence="3" type="ORF">IAB51_09780</name>
</gene>
<protein>
    <submittedName>
        <fullName evidence="3">Polysaccharide deacetylase</fullName>
    </submittedName>
</protein>
<dbReference type="AlphaFoldDB" id="A0A9D1K092"/>
<name>A0A9D1K092_9FIRM</name>
<dbReference type="Gene3D" id="3.20.20.370">
    <property type="entry name" value="Glycoside hydrolase/deacetylase"/>
    <property type="match status" value="1"/>
</dbReference>
<dbReference type="EMBL" id="DVJP01000066">
    <property type="protein sequence ID" value="HIS77075.1"/>
    <property type="molecule type" value="Genomic_DNA"/>
</dbReference>
<dbReference type="SUPFAM" id="SSF88713">
    <property type="entry name" value="Glycoside hydrolase/deacetylase"/>
    <property type="match status" value="1"/>
</dbReference>
<dbReference type="PANTHER" id="PTHR10587">
    <property type="entry name" value="GLYCOSYL TRANSFERASE-RELATED"/>
    <property type="match status" value="1"/>
</dbReference>